<evidence type="ECO:0000256" key="1">
    <source>
        <dbReference type="SAM" id="Phobius"/>
    </source>
</evidence>
<keyword evidence="1" id="KW-0472">Membrane</keyword>
<keyword evidence="1" id="KW-0812">Transmembrane</keyword>
<keyword evidence="1" id="KW-1133">Transmembrane helix</keyword>
<keyword evidence="3" id="KW-1185">Reference proteome</keyword>
<evidence type="ECO:0000313" key="3">
    <source>
        <dbReference type="Proteomes" id="UP000198948"/>
    </source>
</evidence>
<evidence type="ECO:0000313" key="2">
    <source>
        <dbReference type="EMBL" id="SER75660.1"/>
    </source>
</evidence>
<dbReference type="STRING" id="142588.SAMN04488559_10543"/>
<dbReference type="AlphaFoldDB" id="A0A1H9RS44"/>
<accession>A0A1H9RS44</accession>
<name>A0A1H9RS44_9LACT</name>
<sequence length="48" mass="5503">MFIMESILYITLGVIMVLGAANLFICIHQTSSKEKKHHNKKNRADDEL</sequence>
<proteinExistence type="predicted"/>
<organism evidence="2 3">
    <name type="scientific">Isobaculum melis</name>
    <dbReference type="NCBI Taxonomy" id="142588"/>
    <lineage>
        <taxon>Bacteria</taxon>
        <taxon>Bacillati</taxon>
        <taxon>Bacillota</taxon>
        <taxon>Bacilli</taxon>
        <taxon>Lactobacillales</taxon>
        <taxon>Carnobacteriaceae</taxon>
        <taxon>Isobaculum</taxon>
    </lineage>
</organism>
<feature type="transmembrane region" description="Helical" evidence="1">
    <location>
        <begin position="6"/>
        <end position="27"/>
    </location>
</feature>
<dbReference type="EMBL" id="FOHA01000005">
    <property type="protein sequence ID" value="SER75660.1"/>
    <property type="molecule type" value="Genomic_DNA"/>
</dbReference>
<dbReference type="RefSeq" id="WP_177165683.1">
    <property type="nucleotide sequence ID" value="NZ_FOHA01000005.1"/>
</dbReference>
<dbReference type="Proteomes" id="UP000198948">
    <property type="component" value="Unassembled WGS sequence"/>
</dbReference>
<reference evidence="2 3" key="1">
    <citation type="submission" date="2016-10" db="EMBL/GenBank/DDBJ databases">
        <authorList>
            <person name="de Groot N.N."/>
        </authorList>
    </citation>
    <scope>NUCLEOTIDE SEQUENCE [LARGE SCALE GENOMIC DNA]</scope>
    <source>
        <strain evidence="2 3">DSM 13760</strain>
    </source>
</reference>
<protein>
    <submittedName>
        <fullName evidence="2">Uncharacterized protein</fullName>
    </submittedName>
</protein>
<gene>
    <name evidence="2" type="ORF">SAMN04488559_10543</name>
</gene>